<evidence type="ECO:0000313" key="3">
    <source>
        <dbReference type="Proteomes" id="UP001447516"/>
    </source>
</evidence>
<comment type="caution">
    <text evidence="2">The sequence shown here is derived from an EMBL/GenBank/DDBJ whole genome shotgun (WGS) entry which is preliminary data.</text>
</comment>
<dbReference type="Proteomes" id="UP001447516">
    <property type="component" value="Unassembled WGS sequence"/>
</dbReference>
<dbReference type="EMBL" id="JBDJAW010000039">
    <property type="protein sequence ID" value="MEN3539828.1"/>
    <property type="molecule type" value="Genomic_DNA"/>
</dbReference>
<name>A0ABV0AX25_9ACTN</name>
<dbReference type="Gene3D" id="3.40.50.720">
    <property type="entry name" value="NAD(P)-binding Rossmann-like Domain"/>
    <property type="match status" value="1"/>
</dbReference>
<feature type="compositionally biased region" description="Low complexity" evidence="1">
    <location>
        <begin position="45"/>
        <end position="59"/>
    </location>
</feature>
<proteinExistence type="predicted"/>
<evidence type="ECO:0000313" key="2">
    <source>
        <dbReference type="EMBL" id="MEN3539828.1"/>
    </source>
</evidence>
<keyword evidence="3" id="KW-1185">Reference proteome</keyword>
<protein>
    <submittedName>
        <fullName evidence="2">Uncharacterized protein</fullName>
    </submittedName>
</protein>
<organism evidence="2 3">
    <name type="scientific">Microbispora maris</name>
    <dbReference type="NCBI Taxonomy" id="3144104"/>
    <lineage>
        <taxon>Bacteria</taxon>
        <taxon>Bacillati</taxon>
        <taxon>Actinomycetota</taxon>
        <taxon>Actinomycetes</taxon>
        <taxon>Streptosporangiales</taxon>
        <taxon>Streptosporangiaceae</taxon>
        <taxon>Microbispora</taxon>
    </lineage>
</organism>
<evidence type="ECO:0000256" key="1">
    <source>
        <dbReference type="SAM" id="MobiDB-lite"/>
    </source>
</evidence>
<reference evidence="2 3" key="1">
    <citation type="submission" date="2024-05" db="EMBL/GenBank/DDBJ databases">
        <title>Microbispora sp.ZYX-F-249.</title>
        <authorList>
            <person name="Xie H."/>
        </authorList>
    </citation>
    <scope>NUCLEOTIDE SEQUENCE [LARGE SCALE GENOMIC DNA]</scope>
    <source>
        <strain evidence="2 3">ZYX-F-249</strain>
    </source>
</reference>
<gene>
    <name evidence="2" type="ORF">AAH991_32290</name>
</gene>
<dbReference type="RefSeq" id="WP_346229705.1">
    <property type="nucleotide sequence ID" value="NZ_JBDJAW010000039.1"/>
</dbReference>
<sequence length="74" mass="7311">MTAHAARAGHPVLVSNSRGPSTRGDAVAAIGPGASAATFEEAAAATWSCSPSRSARSPRSGGGSGTGRAEWWST</sequence>
<feature type="region of interest" description="Disordered" evidence="1">
    <location>
        <begin position="45"/>
        <end position="74"/>
    </location>
</feature>
<feature type="region of interest" description="Disordered" evidence="1">
    <location>
        <begin position="1"/>
        <end position="28"/>
    </location>
</feature>
<accession>A0ABV0AX25</accession>